<dbReference type="Pfam" id="PF16420">
    <property type="entry name" value="ATG7_N"/>
    <property type="match status" value="1"/>
</dbReference>
<gene>
    <name evidence="3" type="primary">LOC113469510</name>
</gene>
<feature type="domain" description="Ubiquitin-like modifier-activating enzyme Atg7 N-terminal" evidence="1">
    <location>
        <begin position="12"/>
        <end position="90"/>
    </location>
</feature>
<reference evidence="3" key="1">
    <citation type="submission" date="2025-08" db="UniProtKB">
        <authorList>
            <consortium name="RefSeq"/>
        </authorList>
    </citation>
    <scope>IDENTIFICATION</scope>
</reference>
<dbReference type="InterPro" id="IPR032197">
    <property type="entry name" value="Atg7_N"/>
</dbReference>
<sequence>MANSPGSPGTILNFIPFVSSIEPTFWYKLSEIKLDEDKLKETPRPIQGYFNHNGSCRLYINSSSFSSTSSESFDHFAEGTLLNLNSLESNEKLSFGVEFFS</sequence>
<accession>A0A3Q0J3L9</accession>
<proteinExistence type="predicted"/>
<evidence type="ECO:0000313" key="2">
    <source>
        <dbReference type="Proteomes" id="UP000079169"/>
    </source>
</evidence>
<name>A0A3Q0J3L9_DIACI</name>
<dbReference type="STRING" id="121845.A0A3Q0J3L9"/>
<evidence type="ECO:0000259" key="1">
    <source>
        <dbReference type="Pfam" id="PF16420"/>
    </source>
</evidence>
<dbReference type="AlphaFoldDB" id="A0A3Q0J3L9"/>
<dbReference type="KEGG" id="dci:113469510"/>
<dbReference type="GeneID" id="113469510"/>
<protein>
    <submittedName>
        <fullName evidence="3">Ubiquitin-like modifier-activating enzyme ATG7</fullName>
    </submittedName>
</protein>
<organism evidence="2 3">
    <name type="scientific">Diaphorina citri</name>
    <name type="common">Asian citrus psyllid</name>
    <dbReference type="NCBI Taxonomy" id="121845"/>
    <lineage>
        <taxon>Eukaryota</taxon>
        <taxon>Metazoa</taxon>
        <taxon>Ecdysozoa</taxon>
        <taxon>Arthropoda</taxon>
        <taxon>Hexapoda</taxon>
        <taxon>Insecta</taxon>
        <taxon>Pterygota</taxon>
        <taxon>Neoptera</taxon>
        <taxon>Paraneoptera</taxon>
        <taxon>Hemiptera</taxon>
        <taxon>Sternorrhyncha</taxon>
        <taxon>Psylloidea</taxon>
        <taxon>Psyllidae</taxon>
        <taxon>Diaphorininae</taxon>
        <taxon>Diaphorina</taxon>
    </lineage>
</organism>
<evidence type="ECO:0000313" key="3">
    <source>
        <dbReference type="RefSeq" id="XP_026683084.1"/>
    </source>
</evidence>
<dbReference type="Gene3D" id="3.40.140.70">
    <property type="entry name" value="Ubiquitin-like modifier-activating enzyme ATG7 N-terminal domain"/>
    <property type="match status" value="1"/>
</dbReference>
<dbReference type="PaxDb" id="121845-A0A3Q0J3L9"/>
<keyword evidence="2" id="KW-1185">Reference proteome</keyword>
<dbReference type="Proteomes" id="UP000079169">
    <property type="component" value="Unplaced"/>
</dbReference>
<dbReference type="InterPro" id="IPR042522">
    <property type="entry name" value="Atg7_N_1"/>
</dbReference>
<dbReference type="RefSeq" id="XP_026683084.1">
    <property type="nucleotide sequence ID" value="XM_026827283.1"/>
</dbReference>